<feature type="transmembrane region" description="Helical" evidence="5">
    <location>
        <begin position="20"/>
        <end position="46"/>
    </location>
</feature>
<evidence type="ECO:0000256" key="1">
    <source>
        <dbReference type="ARBA" id="ARBA00022722"/>
    </source>
</evidence>
<feature type="compositionally biased region" description="Low complexity" evidence="4">
    <location>
        <begin position="104"/>
        <end position="126"/>
    </location>
</feature>
<dbReference type="VEuPathDB" id="ToxoDB:TGP89_300230"/>
<keyword evidence="5" id="KW-0812">Transmembrane</keyword>
<evidence type="ECO:0000313" key="8">
    <source>
        <dbReference type="Proteomes" id="UP000028828"/>
    </source>
</evidence>
<feature type="compositionally biased region" description="Basic and acidic residues" evidence="4">
    <location>
        <begin position="353"/>
        <end position="366"/>
    </location>
</feature>
<evidence type="ECO:0000256" key="4">
    <source>
        <dbReference type="SAM" id="MobiDB-lite"/>
    </source>
</evidence>
<keyword evidence="1" id="KW-0540">Nuclease</keyword>
<evidence type="ECO:0000256" key="2">
    <source>
        <dbReference type="ARBA" id="ARBA00022759"/>
    </source>
</evidence>
<dbReference type="GO" id="GO:0004519">
    <property type="term" value="F:endonuclease activity"/>
    <property type="evidence" value="ECO:0007669"/>
    <property type="project" value="UniProtKB-KW"/>
</dbReference>
<dbReference type="InterPro" id="IPR035437">
    <property type="entry name" value="SNase_OB-fold_sf"/>
</dbReference>
<comment type="caution">
    <text evidence="7">The sequence shown here is derived from an EMBL/GenBank/DDBJ whole genome shotgun (WGS) entry which is preliminary data.</text>
</comment>
<feature type="region of interest" description="Disordered" evidence="4">
    <location>
        <begin position="70"/>
        <end position="126"/>
    </location>
</feature>
<protein>
    <submittedName>
        <fullName evidence="7">Putative nuclease</fullName>
    </submittedName>
</protein>
<keyword evidence="5" id="KW-1133">Transmembrane helix</keyword>
<feature type="domain" description="TNase-like" evidence="6">
    <location>
        <begin position="323"/>
        <end position="421"/>
    </location>
</feature>
<name>A0A086J9I0_TOXGO</name>
<feature type="compositionally biased region" description="Basic and acidic residues" evidence="4">
    <location>
        <begin position="457"/>
        <end position="474"/>
    </location>
</feature>
<dbReference type="PANTHER" id="PTHR12302">
    <property type="entry name" value="EBNA2 BINDING PROTEIN P100"/>
    <property type="match status" value="1"/>
</dbReference>
<dbReference type="Gene3D" id="2.40.50.90">
    <property type="match status" value="2"/>
</dbReference>
<gene>
    <name evidence="7" type="ORF">TGP89_300230</name>
</gene>
<organism evidence="7 8">
    <name type="scientific">Toxoplasma gondii p89</name>
    <dbReference type="NCBI Taxonomy" id="943119"/>
    <lineage>
        <taxon>Eukaryota</taxon>
        <taxon>Sar</taxon>
        <taxon>Alveolata</taxon>
        <taxon>Apicomplexa</taxon>
        <taxon>Conoidasida</taxon>
        <taxon>Coccidia</taxon>
        <taxon>Eucoccidiorida</taxon>
        <taxon>Eimeriorina</taxon>
        <taxon>Sarcocystidae</taxon>
        <taxon>Toxoplasma</taxon>
    </lineage>
</organism>
<evidence type="ECO:0000256" key="5">
    <source>
        <dbReference type="SAM" id="Phobius"/>
    </source>
</evidence>
<keyword evidence="5" id="KW-0472">Membrane</keyword>
<dbReference type="SUPFAM" id="SSF50199">
    <property type="entry name" value="Staphylococcal nuclease"/>
    <property type="match status" value="1"/>
</dbReference>
<evidence type="ECO:0000259" key="6">
    <source>
        <dbReference type="Pfam" id="PF00565"/>
    </source>
</evidence>
<feature type="region of interest" description="Disordered" evidence="4">
    <location>
        <begin position="442"/>
        <end position="503"/>
    </location>
</feature>
<dbReference type="AlphaFoldDB" id="A0A086J9I0"/>
<dbReference type="GO" id="GO:0005737">
    <property type="term" value="C:cytoplasm"/>
    <property type="evidence" value="ECO:0007669"/>
    <property type="project" value="TreeGrafter"/>
</dbReference>
<keyword evidence="2" id="KW-0255">Endonuclease</keyword>
<dbReference type="PANTHER" id="PTHR12302:SF3">
    <property type="entry name" value="SERINE_THREONINE-PROTEIN KINASE 31"/>
    <property type="match status" value="1"/>
</dbReference>
<accession>A0A086J9I0</accession>
<feature type="compositionally biased region" description="Basic and acidic residues" evidence="4">
    <location>
        <begin position="333"/>
        <end position="344"/>
    </location>
</feature>
<evidence type="ECO:0000313" key="7">
    <source>
        <dbReference type="EMBL" id="KFG28798.1"/>
    </source>
</evidence>
<sequence>MGRATDGSGCRPRQFPRGGLSGVLLPCLLSSTFLVCLASLVVFPFFCRQEEVSTPPASVGADASVGVPPLKGSEAAADDGLPSTLSADEKKQSRDCGSPRGPESSTACSGVSPSPSSPPSGSLSSSTELSSRFFSPHAVSLAAYSAYLPVQLQPRPPTSAEVLEALEVTASVLSLPANPPTHAAEAKGFAFFPYFSRASSPGSQGGRQGASRKPGAYFVCLVVVVMDGDGFRCVEIADSRVLAAHVGDESFEKAAERRTAAALSSPYALAFALSTLSVLLPVRLLFAAAAAPANSGDSAVFPPYQQRPWAGRCRPLSRCTVVVRLAAIDAPETAKRGSEAERPKLPRSGFKQKGAEGRRSAAKSEADAPNANRVSDVDAGGQPFGVAAAARLASEVLGRVVLVKDLGKDQYGRTLARVFRVAHEASFVAAVQAAMKEAVRGALAPGGKPREKHKKKSVEEKEASKPREKEKNVEEKEEQEEAAEAYEPGTSGRRLSVKRSRRQRSGGVSAAGVAAFAGGVAVGLMKTRADAFKHQVQQKVVNGEAGSRELAAQIFVEEVLEKNMKEVADVLLSEGLAVVYTQGGAKFDGRRSKFLAIEREARERKLGFWGIPEDARETPAEYKKRKRSE</sequence>
<dbReference type="EMBL" id="AEYI02002294">
    <property type="protein sequence ID" value="KFG28798.1"/>
    <property type="molecule type" value="Genomic_DNA"/>
</dbReference>
<proteinExistence type="predicted"/>
<reference evidence="7 8" key="1">
    <citation type="submission" date="2014-03" db="EMBL/GenBank/DDBJ databases">
        <authorList>
            <person name="Sibley D."/>
            <person name="Venepally P."/>
            <person name="Karamycheva S."/>
            <person name="Hadjithomas M."/>
            <person name="Khan A."/>
            <person name="Brunk B."/>
            <person name="Roos D."/>
            <person name="Caler E."/>
            <person name="Lorenzi H."/>
        </authorList>
    </citation>
    <scope>NUCLEOTIDE SEQUENCE [LARGE SCALE GENOMIC DNA]</scope>
    <source>
        <strain evidence="8">p89</strain>
    </source>
</reference>
<dbReference type="Pfam" id="PF00565">
    <property type="entry name" value="SNase"/>
    <property type="match status" value="2"/>
</dbReference>
<feature type="compositionally biased region" description="Acidic residues" evidence="4">
    <location>
        <begin position="475"/>
        <end position="484"/>
    </location>
</feature>
<feature type="region of interest" description="Disordered" evidence="4">
    <location>
        <begin position="333"/>
        <end position="379"/>
    </location>
</feature>
<evidence type="ECO:0000256" key="3">
    <source>
        <dbReference type="ARBA" id="ARBA00022801"/>
    </source>
</evidence>
<feature type="compositionally biased region" description="Low complexity" evidence="4">
    <location>
        <begin position="485"/>
        <end position="494"/>
    </location>
</feature>
<dbReference type="InterPro" id="IPR016071">
    <property type="entry name" value="Staphylococal_nuclease_OB-fold"/>
</dbReference>
<dbReference type="GO" id="GO:0016787">
    <property type="term" value="F:hydrolase activity"/>
    <property type="evidence" value="ECO:0007669"/>
    <property type="project" value="UniProtKB-KW"/>
</dbReference>
<feature type="domain" description="TNase-like" evidence="6">
    <location>
        <begin position="534"/>
        <end position="609"/>
    </location>
</feature>
<dbReference type="Proteomes" id="UP000028828">
    <property type="component" value="Unassembled WGS sequence"/>
</dbReference>
<dbReference type="OrthoDB" id="430293at2759"/>
<keyword evidence="3" id="KW-0378">Hydrolase</keyword>